<gene>
    <name evidence="1" type="ORF">TTHERM_000628339</name>
</gene>
<proteinExistence type="predicted"/>
<accession>W7XAT8</accession>
<dbReference type="InParanoid" id="W7XAT8"/>
<name>W7XAT8_TETTS</name>
<dbReference type="AlphaFoldDB" id="W7XAT8"/>
<sequence>MVCADQTPNNNDKHLQQELHQTILVKQLNQLDCKLFIGVPLLTNAIEISYNYRTNSKIKERAKFLSNDFKTTENISTQNQLSIEFIYKARFLMEFIDNFI</sequence>
<organism evidence="1 2">
    <name type="scientific">Tetrahymena thermophila (strain SB210)</name>
    <dbReference type="NCBI Taxonomy" id="312017"/>
    <lineage>
        <taxon>Eukaryota</taxon>
        <taxon>Sar</taxon>
        <taxon>Alveolata</taxon>
        <taxon>Ciliophora</taxon>
        <taxon>Intramacronucleata</taxon>
        <taxon>Oligohymenophorea</taxon>
        <taxon>Hymenostomatida</taxon>
        <taxon>Tetrahymenina</taxon>
        <taxon>Tetrahymenidae</taxon>
        <taxon>Tetrahymena</taxon>
    </lineage>
</organism>
<dbReference type="RefSeq" id="XP_012653923.1">
    <property type="nucleotide sequence ID" value="XM_012798469.1"/>
</dbReference>
<dbReference type="KEGG" id="tet:TTHERM_000628339"/>
<evidence type="ECO:0000313" key="1">
    <source>
        <dbReference type="EMBL" id="EWS73533.1"/>
    </source>
</evidence>
<reference evidence="2" key="1">
    <citation type="journal article" date="2006" name="PLoS Biol.">
        <title>Macronuclear genome sequence of the ciliate Tetrahymena thermophila, a model eukaryote.</title>
        <authorList>
            <person name="Eisen J.A."/>
            <person name="Coyne R.S."/>
            <person name="Wu M."/>
            <person name="Wu D."/>
            <person name="Thiagarajan M."/>
            <person name="Wortman J.R."/>
            <person name="Badger J.H."/>
            <person name="Ren Q."/>
            <person name="Amedeo P."/>
            <person name="Jones K.M."/>
            <person name="Tallon L.J."/>
            <person name="Delcher A.L."/>
            <person name="Salzberg S.L."/>
            <person name="Silva J.C."/>
            <person name="Haas B.J."/>
            <person name="Majoros W.H."/>
            <person name="Farzad M."/>
            <person name="Carlton J.M."/>
            <person name="Smith R.K. Jr."/>
            <person name="Garg J."/>
            <person name="Pearlman R.E."/>
            <person name="Karrer K.M."/>
            <person name="Sun L."/>
            <person name="Manning G."/>
            <person name="Elde N.C."/>
            <person name="Turkewitz A.P."/>
            <person name="Asai D.J."/>
            <person name="Wilkes D.E."/>
            <person name="Wang Y."/>
            <person name="Cai H."/>
            <person name="Collins K."/>
            <person name="Stewart B.A."/>
            <person name="Lee S.R."/>
            <person name="Wilamowska K."/>
            <person name="Weinberg Z."/>
            <person name="Ruzzo W.L."/>
            <person name="Wloga D."/>
            <person name="Gaertig J."/>
            <person name="Frankel J."/>
            <person name="Tsao C.-C."/>
            <person name="Gorovsky M.A."/>
            <person name="Keeling P.J."/>
            <person name="Waller R.F."/>
            <person name="Patron N.J."/>
            <person name="Cherry J.M."/>
            <person name="Stover N.A."/>
            <person name="Krieger C.J."/>
            <person name="del Toro C."/>
            <person name="Ryder H.F."/>
            <person name="Williamson S.C."/>
            <person name="Barbeau R.A."/>
            <person name="Hamilton E.P."/>
            <person name="Orias E."/>
        </authorList>
    </citation>
    <scope>NUCLEOTIDE SEQUENCE [LARGE SCALE GENOMIC DNA]</scope>
    <source>
        <strain evidence="2">SB210</strain>
    </source>
</reference>
<keyword evidence="2" id="KW-1185">Reference proteome</keyword>
<dbReference type="Proteomes" id="UP000009168">
    <property type="component" value="Unassembled WGS sequence"/>
</dbReference>
<evidence type="ECO:0000313" key="2">
    <source>
        <dbReference type="Proteomes" id="UP000009168"/>
    </source>
</evidence>
<protein>
    <submittedName>
        <fullName evidence="1">Uncharacterized protein</fullName>
    </submittedName>
</protein>
<dbReference type="EMBL" id="GG662641">
    <property type="protein sequence ID" value="EWS73533.1"/>
    <property type="molecule type" value="Genomic_DNA"/>
</dbReference>
<dbReference type="GeneID" id="24439893"/>